<keyword evidence="1" id="KW-0805">Transcription regulation</keyword>
<evidence type="ECO:0000313" key="5">
    <source>
        <dbReference type="EMBL" id="TQE93990.1"/>
    </source>
</evidence>
<accession>A0A540VB46</accession>
<proteinExistence type="predicted"/>
<dbReference type="AlphaFoldDB" id="A0A540VB46"/>
<dbReference type="GO" id="GO:0003700">
    <property type="term" value="F:DNA-binding transcription factor activity"/>
    <property type="evidence" value="ECO:0007669"/>
    <property type="project" value="InterPro"/>
</dbReference>
<dbReference type="InterPro" id="IPR023187">
    <property type="entry name" value="Tscrpt_reg_MarR-type_CS"/>
</dbReference>
<dbReference type="SUPFAM" id="SSF46785">
    <property type="entry name" value="Winged helix' DNA-binding domain"/>
    <property type="match status" value="1"/>
</dbReference>
<evidence type="ECO:0000313" key="6">
    <source>
        <dbReference type="Proteomes" id="UP000317371"/>
    </source>
</evidence>
<keyword evidence="3" id="KW-0804">Transcription</keyword>
<gene>
    <name evidence="5" type="ORF">FKZ61_18625</name>
</gene>
<dbReference type="OrthoDB" id="188700at2"/>
<dbReference type="PANTHER" id="PTHR33164:SF43">
    <property type="entry name" value="HTH-TYPE TRANSCRIPTIONAL REPRESSOR YETL"/>
    <property type="match status" value="1"/>
</dbReference>
<dbReference type="RefSeq" id="WP_141611674.1">
    <property type="nucleotide sequence ID" value="NZ_VIGC02000029.1"/>
</dbReference>
<dbReference type="Proteomes" id="UP000317371">
    <property type="component" value="Unassembled WGS sequence"/>
</dbReference>
<protein>
    <submittedName>
        <fullName evidence="5">Winged helix-turn-helix transcriptional regulator</fullName>
    </submittedName>
</protein>
<evidence type="ECO:0000256" key="2">
    <source>
        <dbReference type="ARBA" id="ARBA00023125"/>
    </source>
</evidence>
<dbReference type="PROSITE" id="PS50995">
    <property type="entry name" value="HTH_MARR_2"/>
    <property type="match status" value="1"/>
</dbReference>
<evidence type="ECO:0000256" key="1">
    <source>
        <dbReference type="ARBA" id="ARBA00023015"/>
    </source>
</evidence>
<dbReference type="InterPro" id="IPR036390">
    <property type="entry name" value="WH_DNA-bd_sf"/>
</dbReference>
<dbReference type="FunCoup" id="A0A540VB46">
    <property type="interactions" value="62"/>
</dbReference>
<dbReference type="PROSITE" id="PS01117">
    <property type="entry name" value="HTH_MARR_1"/>
    <property type="match status" value="1"/>
</dbReference>
<reference evidence="5 6" key="1">
    <citation type="submission" date="2019-06" db="EMBL/GenBank/DDBJ databases">
        <title>Genome sequence of Litorilinea aerophila BAA-2444.</title>
        <authorList>
            <person name="Maclea K.S."/>
            <person name="Maurais E.G."/>
            <person name="Iannazzi L.C."/>
        </authorList>
    </citation>
    <scope>NUCLEOTIDE SEQUENCE [LARGE SCALE GENOMIC DNA]</scope>
    <source>
        <strain evidence="5 6">ATCC BAA-2444</strain>
    </source>
</reference>
<dbReference type="InterPro" id="IPR000835">
    <property type="entry name" value="HTH_MarR-typ"/>
</dbReference>
<dbReference type="GO" id="GO:0003677">
    <property type="term" value="F:DNA binding"/>
    <property type="evidence" value="ECO:0007669"/>
    <property type="project" value="UniProtKB-KW"/>
</dbReference>
<dbReference type="InterPro" id="IPR036388">
    <property type="entry name" value="WH-like_DNA-bd_sf"/>
</dbReference>
<name>A0A540VB46_9CHLR</name>
<dbReference type="SMART" id="SM00347">
    <property type="entry name" value="HTH_MARR"/>
    <property type="match status" value="1"/>
</dbReference>
<evidence type="ECO:0000256" key="3">
    <source>
        <dbReference type="ARBA" id="ARBA00023163"/>
    </source>
</evidence>
<evidence type="ECO:0000259" key="4">
    <source>
        <dbReference type="PROSITE" id="PS50995"/>
    </source>
</evidence>
<organism evidence="5 6">
    <name type="scientific">Litorilinea aerophila</name>
    <dbReference type="NCBI Taxonomy" id="1204385"/>
    <lineage>
        <taxon>Bacteria</taxon>
        <taxon>Bacillati</taxon>
        <taxon>Chloroflexota</taxon>
        <taxon>Caldilineae</taxon>
        <taxon>Caldilineales</taxon>
        <taxon>Caldilineaceae</taxon>
        <taxon>Litorilinea</taxon>
    </lineage>
</organism>
<feature type="domain" description="HTH marR-type" evidence="4">
    <location>
        <begin position="1"/>
        <end position="140"/>
    </location>
</feature>
<keyword evidence="6" id="KW-1185">Reference proteome</keyword>
<dbReference type="Pfam" id="PF12802">
    <property type="entry name" value="MarR_2"/>
    <property type="match status" value="1"/>
</dbReference>
<keyword evidence="2" id="KW-0238">DNA-binding</keyword>
<dbReference type="PANTHER" id="PTHR33164">
    <property type="entry name" value="TRANSCRIPTIONAL REGULATOR, MARR FAMILY"/>
    <property type="match status" value="1"/>
</dbReference>
<dbReference type="Gene3D" id="1.10.10.10">
    <property type="entry name" value="Winged helix-like DNA-binding domain superfamily/Winged helix DNA-binding domain"/>
    <property type="match status" value="1"/>
</dbReference>
<dbReference type="InterPro" id="IPR039422">
    <property type="entry name" value="MarR/SlyA-like"/>
</dbReference>
<dbReference type="InParanoid" id="A0A540VB46"/>
<comment type="caution">
    <text evidence="5">The sequence shown here is derived from an EMBL/GenBank/DDBJ whole genome shotgun (WGS) entry which is preliminary data.</text>
</comment>
<dbReference type="PRINTS" id="PR00598">
    <property type="entry name" value="HTHMARR"/>
</dbReference>
<sequence length="163" mass="17195">MDVSPDECARTVLDVVPAVMQAIRAEVRRHRGADLSVLQVRVLAFLNGHPGSTLSAVAEHVGLTLPSMSSQISRLVQRGLVARETSPHDRRCVTLRLTTQGAATLEAARQAARAGLAETLSALSPTERATVVEALQRLRPLFAAASLPSHSASQASENAGNSS</sequence>
<dbReference type="GO" id="GO:0006950">
    <property type="term" value="P:response to stress"/>
    <property type="evidence" value="ECO:0007669"/>
    <property type="project" value="TreeGrafter"/>
</dbReference>
<dbReference type="EMBL" id="VIGC01000029">
    <property type="protein sequence ID" value="TQE93990.1"/>
    <property type="molecule type" value="Genomic_DNA"/>
</dbReference>